<evidence type="ECO:0000256" key="2">
    <source>
        <dbReference type="PIRSR" id="PIRSR637460-2"/>
    </source>
</evidence>
<evidence type="ECO:0000256" key="3">
    <source>
        <dbReference type="SAM" id="MobiDB-lite"/>
    </source>
</evidence>
<dbReference type="GO" id="GO:0019433">
    <property type="term" value="P:triglyceride catabolic process"/>
    <property type="evidence" value="ECO:0007669"/>
    <property type="project" value="TreeGrafter"/>
</dbReference>
<name>A0A318M540_9PSEU</name>
<feature type="disulfide bond" evidence="2">
    <location>
        <begin position="194"/>
        <end position="243"/>
    </location>
</feature>
<dbReference type="Pfam" id="PF13472">
    <property type="entry name" value="Lipase_GDSL_2"/>
    <property type="match status" value="1"/>
</dbReference>
<dbReference type="Proteomes" id="UP000247892">
    <property type="component" value="Unassembled WGS sequence"/>
</dbReference>
<feature type="active site" evidence="1">
    <location>
        <position position="264"/>
    </location>
</feature>
<evidence type="ECO:0000256" key="1">
    <source>
        <dbReference type="PIRSR" id="PIRSR637460-1"/>
    </source>
</evidence>
<dbReference type="InterPro" id="IPR037460">
    <property type="entry name" value="SEST-like"/>
</dbReference>
<dbReference type="RefSeq" id="WP_110334791.1">
    <property type="nucleotide sequence ID" value="NZ_MASU01000002.1"/>
</dbReference>
<dbReference type="PROSITE" id="PS51257">
    <property type="entry name" value="PROKAR_LIPOPROTEIN"/>
    <property type="match status" value="1"/>
</dbReference>
<dbReference type="InterPro" id="IPR036514">
    <property type="entry name" value="SGNH_hydro_sf"/>
</dbReference>
<sequence length="282" mass="28764">MRKALATALLAAVAGACTPGADAVDGTAPHAGHYVALGDSYVSGPGTGTPTGVPSGCLRSDHNYPRLIAAELGVEKLSDVSCGGARTENLTAPQPTPQGTNPPQLDALRPDTALVTLGIGGNDVNLIERAAECARGAACLDMNAAGVPEWLASVLAEVGSRLGSALDEIAERAPSARVIVVGYPTILPTDAGECALEYPESVDRIPSLRQGLDALNAMLAEQAAKHGAEYADTVTPTRGHGVCAPPESRWVEGLEPVTGAHPLHPTARGERALADAVLGVIR</sequence>
<feature type="signal peptide" evidence="4">
    <location>
        <begin position="1"/>
        <end position="23"/>
    </location>
</feature>
<evidence type="ECO:0000313" key="6">
    <source>
        <dbReference type="EMBL" id="PXY37916.1"/>
    </source>
</evidence>
<dbReference type="PANTHER" id="PTHR37981">
    <property type="entry name" value="LIPASE 2"/>
    <property type="match status" value="1"/>
</dbReference>
<dbReference type="EMBL" id="MASU01000002">
    <property type="protein sequence ID" value="PXY37916.1"/>
    <property type="molecule type" value="Genomic_DNA"/>
</dbReference>
<dbReference type="PANTHER" id="PTHR37981:SF1">
    <property type="entry name" value="SGNH HYDROLASE-TYPE ESTERASE DOMAIN-CONTAINING PROTEIN"/>
    <property type="match status" value="1"/>
</dbReference>
<feature type="compositionally biased region" description="Low complexity" evidence="3">
    <location>
        <begin position="91"/>
        <end position="104"/>
    </location>
</feature>
<organism evidence="6 7">
    <name type="scientific">Prauserella flavalba</name>
    <dbReference type="NCBI Taxonomy" id="1477506"/>
    <lineage>
        <taxon>Bacteria</taxon>
        <taxon>Bacillati</taxon>
        <taxon>Actinomycetota</taxon>
        <taxon>Actinomycetes</taxon>
        <taxon>Pseudonocardiales</taxon>
        <taxon>Pseudonocardiaceae</taxon>
        <taxon>Prauserella</taxon>
    </lineage>
</organism>
<feature type="chain" id="PRO_5016384871" evidence="4">
    <location>
        <begin position="24"/>
        <end position="282"/>
    </location>
</feature>
<evidence type="ECO:0000313" key="7">
    <source>
        <dbReference type="Proteomes" id="UP000247892"/>
    </source>
</evidence>
<gene>
    <name evidence="6" type="ORF">BA062_04755</name>
</gene>
<dbReference type="AlphaFoldDB" id="A0A318M540"/>
<dbReference type="GO" id="GO:0004806">
    <property type="term" value="F:triacylglycerol lipase activity"/>
    <property type="evidence" value="ECO:0007669"/>
    <property type="project" value="TreeGrafter"/>
</dbReference>
<keyword evidence="7" id="KW-1185">Reference proteome</keyword>
<feature type="domain" description="SGNH hydrolase-type esterase" evidence="5">
    <location>
        <begin position="36"/>
        <end position="272"/>
    </location>
</feature>
<evidence type="ECO:0000259" key="5">
    <source>
        <dbReference type="Pfam" id="PF13472"/>
    </source>
</evidence>
<dbReference type="OrthoDB" id="5503950at2"/>
<dbReference type="Gene3D" id="3.40.50.1110">
    <property type="entry name" value="SGNH hydrolase"/>
    <property type="match status" value="1"/>
</dbReference>
<dbReference type="CDD" id="cd01823">
    <property type="entry name" value="SEST_like"/>
    <property type="match status" value="1"/>
</dbReference>
<feature type="disulfide bond" evidence="2">
    <location>
        <begin position="133"/>
        <end position="139"/>
    </location>
</feature>
<keyword evidence="4" id="KW-0732">Signal</keyword>
<keyword evidence="2" id="KW-1015">Disulfide bond</keyword>
<reference evidence="6 7" key="1">
    <citation type="submission" date="2016-07" db="EMBL/GenBank/DDBJ databases">
        <title>Draft genome sequence of Prauserella sp. YIM 121212, isolated from alkaline soil.</title>
        <authorList>
            <person name="Ruckert C."/>
            <person name="Albersmeier A."/>
            <person name="Jiang C.-L."/>
            <person name="Jiang Y."/>
            <person name="Kalinowski J."/>
            <person name="Schneider O."/>
            <person name="Winkler A."/>
            <person name="Zotchev S.B."/>
        </authorList>
    </citation>
    <scope>NUCLEOTIDE SEQUENCE [LARGE SCALE GENOMIC DNA]</scope>
    <source>
        <strain evidence="6 7">YIM 121212</strain>
    </source>
</reference>
<evidence type="ECO:0000256" key="4">
    <source>
        <dbReference type="SAM" id="SignalP"/>
    </source>
</evidence>
<accession>A0A318M540</accession>
<dbReference type="SUPFAM" id="SSF52266">
    <property type="entry name" value="SGNH hydrolase"/>
    <property type="match status" value="1"/>
</dbReference>
<feature type="region of interest" description="Disordered" evidence="3">
    <location>
        <begin position="85"/>
        <end position="107"/>
    </location>
</feature>
<proteinExistence type="predicted"/>
<comment type="caution">
    <text evidence="6">The sequence shown here is derived from an EMBL/GenBank/DDBJ whole genome shotgun (WGS) entry which is preliminary data.</text>
</comment>
<feature type="active site" description="Nucleophile" evidence="1">
    <location>
        <position position="40"/>
    </location>
</feature>
<feature type="disulfide bond" evidence="2">
    <location>
        <begin position="57"/>
        <end position="82"/>
    </location>
</feature>
<protein>
    <submittedName>
        <fullName evidence="6">GDSL family lipase</fullName>
    </submittedName>
</protein>
<dbReference type="InterPro" id="IPR013830">
    <property type="entry name" value="SGNH_hydro"/>
</dbReference>